<accession>A0A091AXE0</accession>
<evidence type="ECO:0000313" key="2">
    <source>
        <dbReference type="EMBL" id="KFN43927.1"/>
    </source>
</evidence>
<keyword evidence="3" id="KW-1185">Reference proteome</keyword>
<proteinExistence type="predicted"/>
<dbReference type="OrthoDB" id="8902597at2"/>
<sequence>MHPFLRRLAVLPLLAAAGAADAQSSPPPPDCRAPEHRQFDFWLGEWEVPAPGNQPMGHSRIESILEGCVILENWSGGSGYSGKSFNLYNRDTGHWEQFWVDTTGSRLHLVGGWAEGKMVLSGRQDKPNAKTGLTQHERITWTPNADGTVRQLWETSNDDGKTWIVSFDGLYRRPAATP</sequence>
<dbReference type="STRING" id="1121015.GCA_000420545_02098"/>
<evidence type="ECO:0000256" key="1">
    <source>
        <dbReference type="SAM" id="SignalP"/>
    </source>
</evidence>
<feature type="signal peptide" evidence="1">
    <location>
        <begin position="1"/>
        <end position="22"/>
    </location>
</feature>
<dbReference type="AlphaFoldDB" id="A0A091AXE0"/>
<dbReference type="RefSeq" id="WP_022969712.1">
    <property type="nucleotide sequence ID" value="NZ_ATVD01000003.1"/>
</dbReference>
<dbReference type="Proteomes" id="UP000029385">
    <property type="component" value="Unassembled WGS sequence"/>
</dbReference>
<reference evidence="2 3" key="1">
    <citation type="submission" date="2013-09" db="EMBL/GenBank/DDBJ databases">
        <title>Genome sequencing of Arenimonas oryziterrae.</title>
        <authorList>
            <person name="Chen F."/>
            <person name="Wang G."/>
        </authorList>
    </citation>
    <scope>NUCLEOTIDE SEQUENCE [LARGE SCALE GENOMIC DNA]</scope>
    <source>
        <strain evidence="2 3">YC6267</strain>
    </source>
</reference>
<name>A0A091AXE0_9GAMM</name>
<organism evidence="2 3">
    <name type="scientific">Arenimonas oryziterrae DSM 21050 = YC6267</name>
    <dbReference type="NCBI Taxonomy" id="1121015"/>
    <lineage>
        <taxon>Bacteria</taxon>
        <taxon>Pseudomonadati</taxon>
        <taxon>Pseudomonadota</taxon>
        <taxon>Gammaproteobacteria</taxon>
        <taxon>Lysobacterales</taxon>
        <taxon>Lysobacteraceae</taxon>
        <taxon>Arenimonas</taxon>
    </lineage>
</organism>
<dbReference type="PATRIC" id="fig|1121015.4.peg.1141"/>
<keyword evidence="1" id="KW-0732">Signal</keyword>
<protein>
    <recommendedName>
        <fullName evidence="4">DUF1579 domain-containing protein</fullName>
    </recommendedName>
</protein>
<feature type="chain" id="PRO_5001869215" description="DUF1579 domain-containing protein" evidence="1">
    <location>
        <begin position="23"/>
        <end position="178"/>
    </location>
</feature>
<evidence type="ECO:0000313" key="3">
    <source>
        <dbReference type="Proteomes" id="UP000029385"/>
    </source>
</evidence>
<dbReference type="eggNOG" id="COG0457">
    <property type="taxonomic scope" value="Bacteria"/>
</dbReference>
<evidence type="ECO:0008006" key="4">
    <source>
        <dbReference type="Google" id="ProtNLM"/>
    </source>
</evidence>
<gene>
    <name evidence="2" type="ORF">N789_08235</name>
</gene>
<dbReference type="EMBL" id="AVCI01000004">
    <property type="protein sequence ID" value="KFN43927.1"/>
    <property type="molecule type" value="Genomic_DNA"/>
</dbReference>
<comment type="caution">
    <text evidence="2">The sequence shown here is derived from an EMBL/GenBank/DDBJ whole genome shotgun (WGS) entry which is preliminary data.</text>
</comment>